<name>A0A1B4V346_9GAMM</name>
<feature type="region of interest" description="Disordered" evidence="1">
    <location>
        <begin position="23"/>
        <end position="70"/>
    </location>
</feature>
<accession>A0A1B4V346</accession>
<sequence length="70" mass="7005">MNVLVGTVISAALVVAAGCAQMRPSDTAREAPASAPAGGSPILRGEEAPPMPEQIPPLPPDAGQTDFPTL</sequence>
<dbReference type="KEGG" id="sva:SVA_1403"/>
<proteinExistence type="predicted"/>
<dbReference type="RefSeq" id="WP_096460525.1">
    <property type="nucleotide sequence ID" value="NZ_AP014936.1"/>
</dbReference>
<evidence type="ECO:0000313" key="3">
    <source>
        <dbReference type="Proteomes" id="UP000218899"/>
    </source>
</evidence>
<evidence type="ECO:0000256" key="1">
    <source>
        <dbReference type="SAM" id="MobiDB-lite"/>
    </source>
</evidence>
<organism evidence="2 3">
    <name type="scientific">Sulfurifustis variabilis</name>
    <dbReference type="NCBI Taxonomy" id="1675686"/>
    <lineage>
        <taxon>Bacteria</taxon>
        <taxon>Pseudomonadati</taxon>
        <taxon>Pseudomonadota</taxon>
        <taxon>Gammaproteobacteria</taxon>
        <taxon>Acidiferrobacterales</taxon>
        <taxon>Acidiferrobacteraceae</taxon>
        <taxon>Sulfurifustis</taxon>
    </lineage>
</organism>
<feature type="compositionally biased region" description="Pro residues" evidence="1">
    <location>
        <begin position="49"/>
        <end position="60"/>
    </location>
</feature>
<feature type="compositionally biased region" description="Low complexity" evidence="1">
    <location>
        <begin position="31"/>
        <end position="41"/>
    </location>
</feature>
<protein>
    <recommendedName>
        <fullName evidence="4">Lipoprotein</fullName>
    </recommendedName>
</protein>
<reference evidence="2 3" key="1">
    <citation type="submission" date="2015-08" db="EMBL/GenBank/DDBJ databases">
        <title>Complete genome sequence of Sulfurifustis variabilis.</title>
        <authorList>
            <person name="Miura A."/>
            <person name="Kojima H."/>
            <person name="Fukui M."/>
        </authorList>
    </citation>
    <scope>NUCLEOTIDE SEQUENCE [LARGE SCALE GENOMIC DNA]</scope>
    <source>
        <strain evidence="3">skN76</strain>
    </source>
</reference>
<evidence type="ECO:0008006" key="4">
    <source>
        <dbReference type="Google" id="ProtNLM"/>
    </source>
</evidence>
<dbReference type="Proteomes" id="UP000218899">
    <property type="component" value="Chromosome"/>
</dbReference>
<keyword evidence="3" id="KW-1185">Reference proteome</keyword>
<evidence type="ECO:0000313" key="2">
    <source>
        <dbReference type="EMBL" id="BAU47968.1"/>
    </source>
</evidence>
<gene>
    <name evidence="2" type="ORF">SVA_1403</name>
</gene>
<dbReference type="AlphaFoldDB" id="A0A1B4V346"/>
<dbReference type="EMBL" id="AP014936">
    <property type="protein sequence ID" value="BAU47968.1"/>
    <property type="molecule type" value="Genomic_DNA"/>
</dbReference>